<dbReference type="InterPro" id="IPR016192">
    <property type="entry name" value="APOBEC/CMP_deaminase_Zn-bd"/>
</dbReference>
<dbReference type="CDD" id="cd01284">
    <property type="entry name" value="Riboflavin_deaminase-reductase"/>
    <property type="match status" value="1"/>
</dbReference>
<feature type="binding site" evidence="14">
    <location>
        <position position="310"/>
    </location>
    <ligand>
        <name>substrate</name>
    </ligand>
</feature>
<evidence type="ECO:0000256" key="5">
    <source>
        <dbReference type="ARBA" id="ARBA00007417"/>
    </source>
</evidence>
<dbReference type="PROSITE" id="PS51747">
    <property type="entry name" value="CYT_DCMP_DEAMINASES_2"/>
    <property type="match status" value="1"/>
</dbReference>
<evidence type="ECO:0000256" key="8">
    <source>
        <dbReference type="ARBA" id="ARBA00022833"/>
    </source>
</evidence>
<evidence type="ECO:0000256" key="9">
    <source>
        <dbReference type="ARBA" id="ARBA00022857"/>
    </source>
</evidence>
<feature type="active site" description="Proton donor" evidence="13">
    <location>
        <position position="67"/>
    </location>
</feature>
<feature type="binding site" evidence="15">
    <location>
        <position position="65"/>
    </location>
    <ligand>
        <name>Zn(2+)</name>
        <dbReference type="ChEBI" id="CHEBI:29105"/>
        <note>catalytic</note>
    </ligand>
</feature>
<dbReference type="PANTHER" id="PTHR38011:SF7">
    <property type="entry name" value="2,5-DIAMINO-6-RIBOSYLAMINO-4(3H)-PYRIMIDINONE 5'-PHOSPHATE REDUCTASE"/>
    <property type="match status" value="1"/>
</dbReference>
<feature type="binding site" evidence="14">
    <location>
        <position position="211"/>
    </location>
    <ligand>
        <name>NADP(+)</name>
        <dbReference type="ChEBI" id="CHEBI:58349"/>
    </ligand>
</feature>
<dbReference type="Pfam" id="PF00383">
    <property type="entry name" value="dCMP_cyt_deam_1"/>
    <property type="match status" value="1"/>
</dbReference>
<dbReference type="InterPro" id="IPR050765">
    <property type="entry name" value="Riboflavin_Biosynth_HTPR"/>
</dbReference>
<feature type="binding site" evidence="15">
    <location>
        <position position="90"/>
    </location>
    <ligand>
        <name>Zn(2+)</name>
        <dbReference type="ChEBI" id="CHEBI:29105"/>
        <note>catalytic</note>
    </ligand>
</feature>
<name>A0A0S3PXC1_9BRAD</name>
<evidence type="ECO:0000256" key="4">
    <source>
        <dbReference type="ARBA" id="ARBA00005259"/>
    </source>
</evidence>
<keyword evidence="7 12" id="KW-0479">Metal-binding</keyword>
<dbReference type="UniPathway" id="UPA00275">
    <property type="reaction ID" value="UER00401"/>
</dbReference>
<keyword evidence="8 12" id="KW-0862">Zinc</keyword>
<comment type="catalytic activity">
    <reaction evidence="12">
        <text>2,5-diamino-6-hydroxy-4-(5-phosphoribosylamino)-pyrimidine + H2O + H(+) = 5-amino-6-(5-phospho-D-ribosylamino)uracil + NH4(+)</text>
        <dbReference type="Rhea" id="RHEA:21868"/>
        <dbReference type="ChEBI" id="CHEBI:15377"/>
        <dbReference type="ChEBI" id="CHEBI:15378"/>
        <dbReference type="ChEBI" id="CHEBI:28938"/>
        <dbReference type="ChEBI" id="CHEBI:58453"/>
        <dbReference type="ChEBI" id="CHEBI:58614"/>
        <dbReference type="EC" id="3.5.4.26"/>
    </reaction>
</comment>
<feature type="binding site" evidence="15">
    <location>
        <position position="99"/>
    </location>
    <ligand>
        <name>Zn(2+)</name>
        <dbReference type="ChEBI" id="CHEBI:29105"/>
        <note>catalytic</note>
    </ligand>
</feature>
<dbReference type="InterPro" id="IPR024072">
    <property type="entry name" value="DHFR-like_dom_sf"/>
</dbReference>
<evidence type="ECO:0000256" key="7">
    <source>
        <dbReference type="ARBA" id="ARBA00022723"/>
    </source>
</evidence>
<dbReference type="SUPFAM" id="SSF53597">
    <property type="entry name" value="Dihydrofolate reductase-like"/>
    <property type="match status" value="1"/>
</dbReference>
<keyword evidence="18" id="KW-1185">Reference proteome</keyword>
<dbReference type="Proteomes" id="UP000236884">
    <property type="component" value="Chromosome"/>
</dbReference>
<comment type="catalytic activity">
    <reaction evidence="12">
        <text>5-amino-6-(5-phospho-D-ribitylamino)uracil + NADP(+) = 5-amino-6-(5-phospho-D-ribosylamino)uracil + NADPH + H(+)</text>
        <dbReference type="Rhea" id="RHEA:17845"/>
        <dbReference type="ChEBI" id="CHEBI:15378"/>
        <dbReference type="ChEBI" id="CHEBI:57783"/>
        <dbReference type="ChEBI" id="CHEBI:58349"/>
        <dbReference type="ChEBI" id="CHEBI:58421"/>
        <dbReference type="ChEBI" id="CHEBI:58453"/>
        <dbReference type="EC" id="1.1.1.193"/>
    </reaction>
</comment>
<evidence type="ECO:0000256" key="15">
    <source>
        <dbReference type="PIRSR" id="PIRSR006769-3"/>
    </source>
</evidence>
<evidence type="ECO:0000256" key="14">
    <source>
        <dbReference type="PIRSR" id="PIRSR006769-2"/>
    </source>
</evidence>
<sequence>MSVAEALRIDPEIDVRMMDLAIRMGRRMLGRTWPNPAVGAVVVQDGPNGPIVVGRGATQPGGRPHAETEALRQAGTAARGGTLYVTLEPCSHHGKTPPCADAILGAGIRRVVSAMDDANPSVTGAGHRRLRAAGVQVDVGLGGDEVRRNLVGHMRRMQDGRPHVMLKLALSSDDKVGLPGRKPAAITGEETRARVHMMRAMSDAIAVGVGTAMADNPSLTCRLPGMLARSPVRVVFDTNLRLPVDNRLVQTVDDAPLWVITGVDAPVEAERALQSRGIEVIRVRTEDGRVRLEGSLNALAARGITSLMVEGGPILARALLNEDLVDEATIMRGPITIGDEGVPALDGLPIEAITGSERFREIVSMTCGDDSYADYVRA</sequence>
<dbReference type="GO" id="GO:0009231">
    <property type="term" value="P:riboflavin biosynthetic process"/>
    <property type="evidence" value="ECO:0007669"/>
    <property type="project" value="UniProtKB-UniPathway"/>
</dbReference>
<comment type="pathway">
    <text evidence="3 12">Cofactor biosynthesis; riboflavin biosynthesis; 5-amino-6-(D-ribitylamino)uracil from GTP: step 3/4.</text>
</comment>
<dbReference type="SUPFAM" id="SSF53927">
    <property type="entry name" value="Cytidine deaminase-like"/>
    <property type="match status" value="1"/>
</dbReference>
<comment type="cofactor">
    <cofactor evidence="12 15">
        <name>Zn(2+)</name>
        <dbReference type="ChEBI" id="CHEBI:29105"/>
    </cofactor>
    <text evidence="12 15">Binds 1 zinc ion.</text>
</comment>
<evidence type="ECO:0000256" key="13">
    <source>
        <dbReference type="PIRSR" id="PIRSR006769-1"/>
    </source>
</evidence>
<feature type="binding site" evidence="14">
    <location>
        <position position="219"/>
    </location>
    <ligand>
        <name>substrate</name>
    </ligand>
</feature>
<dbReference type="InterPro" id="IPR004794">
    <property type="entry name" value="Eubact_RibD"/>
</dbReference>
<dbReference type="EC" id="1.1.1.193" evidence="12"/>
<dbReference type="InterPro" id="IPR002125">
    <property type="entry name" value="CMP_dCMP_dom"/>
</dbReference>
<dbReference type="Gene3D" id="3.40.140.10">
    <property type="entry name" value="Cytidine Deaminase, domain 2"/>
    <property type="match status" value="1"/>
</dbReference>
<dbReference type="EMBL" id="AP014946">
    <property type="protein sequence ID" value="BAT60573.1"/>
    <property type="molecule type" value="Genomic_DNA"/>
</dbReference>
<dbReference type="PIRSF" id="PIRSF006769">
    <property type="entry name" value="RibD"/>
    <property type="match status" value="1"/>
</dbReference>
<protein>
    <recommendedName>
        <fullName evidence="12">Riboflavin biosynthesis protein RibD</fullName>
    </recommendedName>
    <domain>
        <recommendedName>
            <fullName evidence="12">Diaminohydroxyphosphoribosylaminopyrimidine deaminase</fullName>
            <shortName evidence="12">DRAP deaminase</shortName>
            <ecNumber evidence="12">3.5.4.26</ecNumber>
        </recommendedName>
        <alternativeName>
            <fullName evidence="12">Riboflavin-specific deaminase</fullName>
        </alternativeName>
    </domain>
    <domain>
        <recommendedName>
            <fullName evidence="12">5-amino-6-(5-phosphoribosylamino)uracil reductase</fullName>
            <ecNumber evidence="12">1.1.1.193</ecNumber>
        </recommendedName>
        <alternativeName>
            <fullName evidence="12">HTP reductase</fullName>
        </alternativeName>
    </domain>
</protein>
<keyword evidence="12" id="KW-0378">Hydrolase</keyword>
<feature type="binding site" evidence="14">
    <location>
        <position position="169"/>
    </location>
    <ligand>
        <name>NADP(+)</name>
        <dbReference type="ChEBI" id="CHEBI:58349"/>
    </ligand>
</feature>
<comment type="pathway">
    <text evidence="2 12">Cofactor biosynthesis; riboflavin biosynthesis; 5-amino-6-(D-ribitylamino)uracil from GTP: step 2/4.</text>
</comment>
<dbReference type="KEGG" id="vgo:GJW-30_1_03119"/>
<evidence type="ECO:0000256" key="10">
    <source>
        <dbReference type="ARBA" id="ARBA00023002"/>
    </source>
</evidence>
<dbReference type="InterPro" id="IPR016193">
    <property type="entry name" value="Cytidine_deaminase-like"/>
</dbReference>
<organism evidence="17 18">
    <name type="scientific">Variibacter gotjawalensis</name>
    <dbReference type="NCBI Taxonomy" id="1333996"/>
    <lineage>
        <taxon>Bacteria</taxon>
        <taxon>Pseudomonadati</taxon>
        <taxon>Pseudomonadota</taxon>
        <taxon>Alphaproteobacteria</taxon>
        <taxon>Hyphomicrobiales</taxon>
        <taxon>Nitrobacteraceae</taxon>
        <taxon>Variibacter</taxon>
    </lineage>
</organism>
<feature type="binding site" evidence="14">
    <location>
        <position position="199"/>
    </location>
    <ligand>
        <name>NADP(+)</name>
        <dbReference type="ChEBI" id="CHEBI:58349"/>
    </ligand>
</feature>
<feature type="domain" description="CMP/dCMP-type deaminase" evidence="16">
    <location>
        <begin position="12"/>
        <end position="137"/>
    </location>
</feature>
<reference evidence="17 18" key="1">
    <citation type="submission" date="2015-08" db="EMBL/GenBank/DDBJ databases">
        <title>Investigation of the bacterial diversity of lava forest soil.</title>
        <authorList>
            <person name="Lee J.S."/>
        </authorList>
    </citation>
    <scope>NUCLEOTIDE SEQUENCE [LARGE SCALE GENOMIC DNA]</scope>
    <source>
        <strain evidence="17 18">GJW-30</strain>
    </source>
</reference>
<accession>A0A0S3PXC1</accession>
<dbReference type="Pfam" id="PF01872">
    <property type="entry name" value="RibD_C"/>
    <property type="match status" value="1"/>
</dbReference>
<evidence type="ECO:0000313" key="18">
    <source>
        <dbReference type="Proteomes" id="UP000236884"/>
    </source>
</evidence>
<gene>
    <name evidence="17" type="primary">ribD</name>
    <name evidence="17" type="ORF">GJW-30_1_03119</name>
</gene>
<dbReference type="GO" id="GO:0008703">
    <property type="term" value="F:5-amino-6-(5-phosphoribosylamino)uracil reductase activity"/>
    <property type="evidence" value="ECO:0007669"/>
    <property type="project" value="UniProtKB-EC"/>
</dbReference>
<evidence type="ECO:0000313" key="17">
    <source>
        <dbReference type="EMBL" id="BAT60573.1"/>
    </source>
</evidence>
<keyword evidence="10 12" id="KW-0560">Oxidoreductase</keyword>
<dbReference type="OrthoDB" id="9800865at2"/>
<evidence type="ECO:0000256" key="11">
    <source>
        <dbReference type="ARBA" id="ARBA00023268"/>
    </source>
</evidence>
<comment type="similarity">
    <text evidence="5 12">In the C-terminal section; belongs to the HTP reductase family.</text>
</comment>
<dbReference type="EC" id="3.5.4.26" evidence="12"/>
<keyword evidence="9 12" id="KW-0521">NADP</keyword>
<keyword evidence="6 12" id="KW-0686">Riboflavin biosynthesis</keyword>
<comment type="similarity">
    <text evidence="4 12">In the N-terminal section; belongs to the cytidine and deoxycytidylate deaminase family.</text>
</comment>
<keyword evidence="11" id="KW-0511">Multifunctional enzyme</keyword>
<feature type="binding site" evidence="14">
    <location>
        <position position="215"/>
    </location>
    <ligand>
        <name>NADP(+)</name>
        <dbReference type="ChEBI" id="CHEBI:58349"/>
    </ligand>
</feature>
<comment type="function">
    <text evidence="1 12">Converts 2,5-diamino-6-(ribosylamino)-4(3h)-pyrimidinone 5'-phosphate into 5-amino-6-(ribosylamino)-2,4(1h,3h)-pyrimidinedione 5'-phosphate.</text>
</comment>
<evidence type="ECO:0000259" key="16">
    <source>
        <dbReference type="PROSITE" id="PS51747"/>
    </source>
</evidence>
<dbReference type="RefSeq" id="WP_096356897.1">
    <property type="nucleotide sequence ID" value="NZ_AP014946.1"/>
</dbReference>
<dbReference type="GO" id="GO:0008835">
    <property type="term" value="F:diaminohydroxyphosphoribosylaminopyrimidine deaminase activity"/>
    <property type="evidence" value="ECO:0007669"/>
    <property type="project" value="UniProtKB-EC"/>
</dbReference>
<feature type="binding site" evidence="14">
    <location>
        <begin position="312"/>
        <end position="318"/>
    </location>
    <ligand>
        <name>NADP(+)</name>
        <dbReference type="ChEBI" id="CHEBI:58349"/>
    </ligand>
</feature>
<dbReference type="NCBIfam" id="TIGR00326">
    <property type="entry name" value="eubact_ribD"/>
    <property type="match status" value="1"/>
</dbReference>
<dbReference type="GO" id="GO:0008270">
    <property type="term" value="F:zinc ion binding"/>
    <property type="evidence" value="ECO:0007669"/>
    <property type="project" value="InterPro"/>
</dbReference>
<evidence type="ECO:0000256" key="3">
    <source>
        <dbReference type="ARBA" id="ARBA00004910"/>
    </source>
</evidence>
<dbReference type="PANTHER" id="PTHR38011">
    <property type="entry name" value="DIHYDROFOLATE REDUCTASE FAMILY PROTEIN (AFU_ORTHOLOGUE AFUA_8G06820)"/>
    <property type="match status" value="1"/>
</dbReference>
<dbReference type="InterPro" id="IPR002734">
    <property type="entry name" value="RibDG_C"/>
</dbReference>
<dbReference type="PROSITE" id="PS00903">
    <property type="entry name" value="CYT_DCMP_DEAMINASES_1"/>
    <property type="match status" value="1"/>
</dbReference>
<feature type="binding site" evidence="14">
    <location>
        <position position="238"/>
    </location>
    <ligand>
        <name>NADP(+)</name>
        <dbReference type="ChEBI" id="CHEBI:58349"/>
    </ligand>
</feature>
<dbReference type="Gene3D" id="3.40.430.10">
    <property type="entry name" value="Dihydrofolate Reductase, subunit A"/>
    <property type="match status" value="1"/>
</dbReference>
<evidence type="ECO:0000256" key="1">
    <source>
        <dbReference type="ARBA" id="ARBA00002151"/>
    </source>
</evidence>
<dbReference type="AlphaFoldDB" id="A0A0S3PXC1"/>
<feature type="binding site" evidence="14">
    <location>
        <position position="222"/>
    </location>
    <ligand>
        <name>substrate</name>
    </ligand>
</feature>
<evidence type="ECO:0000256" key="6">
    <source>
        <dbReference type="ARBA" id="ARBA00022619"/>
    </source>
</evidence>
<proteinExistence type="inferred from homology"/>
<evidence type="ECO:0000256" key="12">
    <source>
        <dbReference type="PIRNR" id="PIRNR006769"/>
    </source>
</evidence>
<evidence type="ECO:0000256" key="2">
    <source>
        <dbReference type="ARBA" id="ARBA00004882"/>
    </source>
</evidence>